<evidence type="ECO:0000256" key="1">
    <source>
        <dbReference type="SAM" id="Phobius"/>
    </source>
</evidence>
<feature type="transmembrane region" description="Helical" evidence="1">
    <location>
        <begin position="200"/>
        <end position="221"/>
    </location>
</feature>
<evidence type="ECO:0000259" key="2">
    <source>
        <dbReference type="Pfam" id="PF01970"/>
    </source>
</evidence>
<reference evidence="3 4" key="1">
    <citation type="submission" date="2017-05" db="EMBL/GenBank/DDBJ databases">
        <authorList>
            <person name="Song R."/>
            <person name="Chenine A.L."/>
            <person name="Ruprecht R.M."/>
        </authorList>
    </citation>
    <scope>NUCLEOTIDE SEQUENCE [LARGE SCALE GENOMIC DNA]</scope>
    <source>
        <strain evidence="3 4">CECT 8663</strain>
    </source>
</reference>
<dbReference type="EMBL" id="FXYH01000023">
    <property type="protein sequence ID" value="SMX49804.1"/>
    <property type="molecule type" value="Genomic_DNA"/>
</dbReference>
<keyword evidence="1" id="KW-0472">Membrane</keyword>
<proteinExistence type="predicted"/>
<feature type="transmembrane region" description="Helical" evidence="1">
    <location>
        <begin position="166"/>
        <end position="188"/>
    </location>
</feature>
<feature type="transmembrane region" description="Helical" evidence="1">
    <location>
        <begin position="61"/>
        <end position="82"/>
    </location>
</feature>
<keyword evidence="1" id="KW-0812">Transmembrane</keyword>
<protein>
    <submittedName>
        <fullName evidence="3">Tripartite tricarboxylate transporter TctA family protein</fullName>
    </submittedName>
</protein>
<dbReference type="InterPro" id="IPR002823">
    <property type="entry name" value="DUF112_TM"/>
</dbReference>
<gene>
    <name evidence="3" type="ORF">PEV8663_04335</name>
</gene>
<feature type="transmembrane region" description="Helical" evidence="1">
    <location>
        <begin position="109"/>
        <end position="131"/>
    </location>
</feature>
<dbReference type="OrthoDB" id="9791872at2"/>
<organism evidence="3 4">
    <name type="scientific">Pelagimonas varians</name>
    <dbReference type="NCBI Taxonomy" id="696760"/>
    <lineage>
        <taxon>Bacteria</taxon>
        <taxon>Pseudomonadati</taxon>
        <taxon>Pseudomonadota</taxon>
        <taxon>Alphaproteobacteria</taxon>
        <taxon>Rhodobacterales</taxon>
        <taxon>Roseobacteraceae</taxon>
        <taxon>Pelagimonas</taxon>
    </lineage>
</organism>
<dbReference type="AlphaFoldDB" id="A0A238L415"/>
<evidence type="ECO:0000313" key="4">
    <source>
        <dbReference type="Proteomes" id="UP000220836"/>
    </source>
</evidence>
<evidence type="ECO:0000313" key="3">
    <source>
        <dbReference type="EMBL" id="SMX49804.1"/>
    </source>
</evidence>
<dbReference type="Pfam" id="PF01970">
    <property type="entry name" value="TctA"/>
    <property type="match status" value="1"/>
</dbReference>
<feature type="transmembrane region" description="Helical" evidence="1">
    <location>
        <begin position="460"/>
        <end position="485"/>
    </location>
</feature>
<dbReference type="RefSeq" id="WP_097806755.1">
    <property type="nucleotide sequence ID" value="NZ_FXYH01000023.1"/>
</dbReference>
<dbReference type="PANTHER" id="PTHR35342">
    <property type="entry name" value="TRICARBOXYLIC TRANSPORT PROTEIN"/>
    <property type="match status" value="1"/>
</dbReference>
<dbReference type="Proteomes" id="UP000220836">
    <property type="component" value="Unassembled WGS sequence"/>
</dbReference>
<feature type="transmembrane region" description="Helical" evidence="1">
    <location>
        <begin position="138"/>
        <end position="160"/>
    </location>
</feature>
<keyword evidence="4" id="KW-1185">Reference proteome</keyword>
<sequence>MEALNIVHGMATVLSDPITIVFIFLGVFAGVFVGALPGLTATTGCALLLPFTFGHEPLQGILMLVGVFCGGIYGGSLSAILLRTPGTPAAAATMIDGFPMSERGEAGRAIGLATVASFAGGIIGAFVMTLLAPKLAAIGLAFGPPEFFALTLFGLAMIVAVSADSLMLGVLAAAIGMWITTIGFDPIAGSSRYTFGVRNLLGGVELIPILVGLFGVTQVFLRSEKLLVFPKSARGETYLPTWADLVLTKWTAVKSALIGVFVGSVPGAGCDIAAFAAYSELKRSEGPESDLGQGNPKGIVAPEAANNAATSGALIPMLSLGVPGDAVTAVLLGALTIHGFEPGPVFFTTNLDLIYALFAGVILAQLALLIVGLSLTGVFARLIRIDQRVMIPVIMFLCMIGSYSVRYSVFDMFVALLFGCIGFLFEKTRIPLSPMLLGVVLGTLSEQNLRRSLIMSHGDLLIFIQRPVSLLLICGAILAIALMLLRGRSKTPRSQ</sequence>
<accession>A0A238L415</accession>
<name>A0A238L415_9RHOB</name>
<keyword evidence="1" id="KW-1133">Transmembrane helix</keyword>
<dbReference type="PANTHER" id="PTHR35342:SF5">
    <property type="entry name" value="TRICARBOXYLIC TRANSPORT PROTEIN"/>
    <property type="match status" value="1"/>
</dbReference>
<feature type="transmembrane region" description="Helical" evidence="1">
    <location>
        <begin position="404"/>
        <end position="425"/>
    </location>
</feature>
<feature type="transmembrane region" description="Helical" evidence="1">
    <location>
        <begin position="353"/>
        <end position="383"/>
    </location>
</feature>
<feature type="domain" description="DUF112" evidence="2">
    <location>
        <begin position="20"/>
        <end position="437"/>
    </location>
</feature>
<feature type="transmembrane region" description="Helical" evidence="1">
    <location>
        <begin position="20"/>
        <end position="49"/>
    </location>
</feature>